<dbReference type="AlphaFoldDB" id="A0A151JV37"/>
<evidence type="ECO:0000313" key="1">
    <source>
        <dbReference type="EMBL" id="KYN37393.1"/>
    </source>
</evidence>
<name>A0A151JV37_9HYME</name>
<gene>
    <name evidence="1" type="ORF">ALC56_08297</name>
</gene>
<keyword evidence="2" id="KW-1185">Reference proteome</keyword>
<reference evidence="1 2" key="1">
    <citation type="submission" date="2016-03" db="EMBL/GenBank/DDBJ databases">
        <title>Trachymyrmex septentrionalis WGS genome.</title>
        <authorList>
            <person name="Nygaard S."/>
            <person name="Hu H."/>
            <person name="Boomsma J."/>
            <person name="Zhang G."/>
        </authorList>
    </citation>
    <scope>NUCLEOTIDE SEQUENCE [LARGE SCALE GENOMIC DNA]</scope>
    <source>
        <strain evidence="1">Tsep2-gDNA-1</strain>
        <tissue evidence="1">Whole body</tissue>
    </source>
</reference>
<protein>
    <submittedName>
        <fullName evidence="1">Uncharacterized protein</fullName>
    </submittedName>
</protein>
<dbReference type="EMBL" id="KQ981713">
    <property type="protein sequence ID" value="KYN37393.1"/>
    <property type="molecule type" value="Genomic_DNA"/>
</dbReference>
<accession>A0A151JV37</accession>
<evidence type="ECO:0000313" key="2">
    <source>
        <dbReference type="Proteomes" id="UP000078541"/>
    </source>
</evidence>
<proteinExistence type="predicted"/>
<dbReference type="Proteomes" id="UP000078541">
    <property type="component" value="Unassembled WGS sequence"/>
</dbReference>
<sequence>MIKLLLTIPATSCVSIKQRWYANEQKPSRNPVWAQASIISVSRKWFSLPGSCPEDNNWPRENDGQVGYYPMDAPGTPRRTANFKAALGIIPEISMVRWYVCGMLVSELLTRDRMRKTRR</sequence>
<organism evidence="1 2">
    <name type="scientific">Trachymyrmex septentrionalis</name>
    <dbReference type="NCBI Taxonomy" id="34720"/>
    <lineage>
        <taxon>Eukaryota</taxon>
        <taxon>Metazoa</taxon>
        <taxon>Ecdysozoa</taxon>
        <taxon>Arthropoda</taxon>
        <taxon>Hexapoda</taxon>
        <taxon>Insecta</taxon>
        <taxon>Pterygota</taxon>
        <taxon>Neoptera</taxon>
        <taxon>Endopterygota</taxon>
        <taxon>Hymenoptera</taxon>
        <taxon>Apocrita</taxon>
        <taxon>Aculeata</taxon>
        <taxon>Formicoidea</taxon>
        <taxon>Formicidae</taxon>
        <taxon>Myrmicinae</taxon>
        <taxon>Trachymyrmex</taxon>
    </lineage>
</organism>